<protein>
    <submittedName>
        <fullName evidence="2">Secreted protein 28</fullName>
    </submittedName>
</protein>
<proteinExistence type="evidence at transcript level"/>
<evidence type="ECO:0000313" key="2">
    <source>
        <dbReference type="EMBL" id="AMP43476.1"/>
    </source>
</evidence>
<dbReference type="EMBL" id="KT156789">
    <property type="protein sequence ID" value="AMP43476.1"/>
    <property type="molecule type" value="mRNA"/>
</dbReference>
<dbReference type="AlphaFoldDB" id="A0A142BYI4"/>
<dbReference type="SUPFAM" id="SSF48371">
    <property type="entry name" value="ARM repeat"/>
    <property type="match status" value="1"/>
</dbReference>
<name>A0A142BYI4_9ACAR</name>
<keyword evidence="1" id="KW-0732">Signal</keyword>
<feature type="chain" id="PRO_5007492877" evidence="1">
    <location>
        <begin position="18"/>
        <end position="355"/>
    </location>
</feature>
<organism evidence="2">
    <name type="scientific">Tetranychus evansi</name>
    <name type="common">red spider mite</name>
    <dbReference type="NCBI Taxonomy" id="178897"/>
    <lineage>
        <taxon>Eukaryota</taxon>
        <taxon>Metazoa</taxon>
        <taxon>Ecdysozoa</taxon>
        <taxon>Arthropoda</taxon>
        <taxon>Chelicerata</taxon>
        <taxon>Arachnida</taxon>
        <taxon>Acari</taxon>
        <taxon>Acariformes</taxon>
        <taxon>Trombidiformes</taxon>
        <taxon>Prostigmata</taxon>
        <taxon>Eleutherengona</taxon>
        <taxon>Raphignathae</taxon>
        <taxon>Tetranychoidea</taxon>
        <taxon>Tetranychidae</taxon>
        <taxon>Tetranychus</taxon>
    </lineage>
</organism>
<feature type="signal peptide" evidence="1">
    <location>
        <begin position="1"/>
        <end position="17"/>
    </location>
</feature>
<sequence>MRFTIVLALCFIGVVSAGSLNKRSFLDDLQNNTQNAFHAFEQFGQNFNEKVQEALKNLFNAFGNKTNNSEVSVIVSKRQTNPLQLINDLGDPAKLAQDLLKVLAQMATGQGKRKREIFDDLKKFSEEAKHNAEEALKKLFSLFEQLKNKPSESSDAVNVIKRQTNPLQLINDIGDPAKFAQDLLQVLAQMATGQGKRKRDAAEELKKFAEAAKQNAQEGLKKLFEFLEQFKNQFAHDEKDAEKVVSKRDIQETLENFNKLAQTKAQEAFKNIQKALEDLFKSSPFFQSVSSQSNNGENSIEKPISKRGIFDTVEKFSRNAFDDFMNALDKLFNRFGGDDDEEYDEIIVEPETEHY</sequence>
<accession>A0A142BYI4</accession>
<reference evidence="2" key="1">
    <citation type="journal article" date="2016" name="Plant J.">
        <title>Salivary proteins of spider mites suppress defenses in Nicotiana benthamiana and promote mite reproduction.</title>
        <authorList>
            <person name="Villarroel C.A."/>
            <person name="Jonckheere W."/>
            <person name="Alba J.M."/>
            <person name="Glas J.J."/>
            <person name="Dermauw W."/>
            <person name="Haring M.A."/>
            <person name="Van Leeuwen T."/>
            <person name="Schuurink R.C."/>
            <person name="Kant M.R."/>
        </authorList>
    </citation>
    <scope>NUCLEOTIDE SEQUENCE</scope>
</reference>
<evidence type="ECO:0000256" key="1">
    <source>
        <dbReference type="SAM" id="SignalP"/>
    </source>
</evidence>
<dbReference type="InterPro" id="IPR016024">
    <property type="entry name" value="ARM-type_fold"/>
</dbReference>